<evidence type="ECO:0000313" key="1">
    <source>
        <dbReference type="EMBL" id="EGU45999.1"/>
    </source>
</evidence>
<dbReference type="Proteomes" id="UP000002817">
    <property type="component" value="Unassembled WGS sequence"/>
</dbReference>
<protein>
    <submittedName>
        <fullName evidence="1">Uncharacterized protein</fullName>
    </submittedName>
</protein>
<sequence length="103" mass="11840">MVQNLTRLCPEPSQLALRNSKVPQNELRLIGNRLVDLRLWDTSANGGKRRNLILCVLALQRAIDQNQSELQRSYFGVLELIQAKKDLTLLFSLYREPTDGFKD</sequence>
<proteinExistence type="predicted"/>
<organism evidence="1 2">
    <name type="scientific">Vibrio orientalis CIP 102891 = ATCC 33934</name>
    <dbReference type="NCBI Taxonomy" id="675816"/>
    <lineage>
        <taxon>Bacteria</taxon>
        <taxon>Pseudomonadati</taxon>
        <taxon>Pseudomonadota</taxon>
        <taxon>Gammaproteobacteria</taxon>
        <taxon>Vibrionales</taxon>
        <taxon>Vibrionaceae</taxon>
        <taxon>Vibrio</taxon>
        <taxon>Vibrio oreintalis group</taxon>
    </lineage>
</organism>
<evidence type="ECO:0000313" key="2">
    <source>
        <dbReference type="Proteomes" id="UP000002817"/>
    </source>
</evidence>
<dbReference type="EMBL" id="AFWH01000073">
    <property type="protein sequence ID" value="EGU45999.1"/>
    <property type="molecule type" value="Genomic_DNA"/>
</dbReference>
<accession>F9SY73</accession>
<reference evidence="1 2" key="1">
    <citation type="journal article" date="2012" name="Int. J. Syst. Evol. Microbiol.">
        <title>Vibrio caribbeanicus sp. nov., isolated from the marine sponge Scleritoderma cyanea.</title>
        <authorList>
            <person name="Hoffmann M."/>
            <person name="Monday S.R."/>
            <person name="Allard M.W."/>
            <person name="Strain E.A."/>
            <person name="Whittaker P."/>
            <person name="Naum M."/>
            <person name="McCarthy P.J."/>
            <person name="Lopez J.V."/>
            <person name="Fischer M."/>
            <person name="Brown E.W."/>
        </authorList>
    </citation>
    <scope>NUCLEOTIDE SEQUENCE [LARGE SCALE GENOMIC DNA]</scope>
    <source>
        <strain evidence="2">CIP 102891 / ATCC 33934</strain>
    </source>
</reference>
<name>F9SY73_VIBOR</name>
<gene>
    <name evidence="1" type="ORF">VIOR3934_13162</name>
</gene>
<comment type="caution">
    <text evidence="1">The sequence shown here is derived from an EMBL/GenBank/DDBJ whole genome shotgun (WGS) entry which is preliminary data.</text>
</comment>
<dbReference type="AlphaFoldDB" id="F9SY73"/>